<dbReference type="PROSITE" id="PS50005">
    <property type="entry name" value="TPR"/>
    <property type="match status" value="2"/>
</dbReference>
<dbReference type="Pfam" id="PF13432">
    <property type="entry name" value="TPR_16"/>
    <property type="match status" value="1"/>
</dbReference>
<reference evidence="4" key="1">
    <citation type="journal article" date="2019" name="Int. J. Syst. Evol. Microbiol.">
        <title>The Global Catalogue of Microorganisms (GCM) 10K type strain sequencing project: providing services to taxonomists for standard genome sequencing and annotation.</title>
        <authorList>
            <consortium name="The Broad Institute Genomics Platform"/>
            <consortium name="The Broad Institute Genome Sequencing Center for Infectious Disease"/>
            <person name="Wu L."/>
            <person name="Ma J."/>
        </authorList>
    </citation>
    <scope>NUCLEOTIDE SEQUENCE [LARGE SCALE GENOMIC DNA]</scope>
    <source>
        <strain evidence="4">JCM 17111</strain>
    </source>
</reference>
<feature type="repeat" description="TPR" evidence="1">
    <location>
        <begin position="75"/>
        <end position="108"/>
    </location>
</feature>
<dbReference type="InterPro" id="IPR052384">
    <property type="entry name" value="TMTC_O-mannosyltransferase"/>
</dbReference>
<keyword evidence="4" id="KW-1185">Reference proteome</keyword>
<dbReference type="EMBL" id="BAABCY010000063">
    <property type="protein sequence ID" value="GAA3572619.1"/>
    <property type="molecule type" value="Genomic_DNA"/>
</dbReference>
<dbReference type="Pfam" id="PF13414">
    <property type="entry name" value="TPR_11"/>
    <property type="match status" value="1"/>
</dbReference>
<dbReference type="SUPFAM" id="SSF48452">
    <property type="entry name" value="TPR-like"/>
    <property type="match status" value="1"/>
</dbReference>
<feature type="compositionally biased region" description="Basic and acidic residues" evidence="2">
    <location>
        <begin position="275"/>
        <end position="296"/>
    </location>
</feature>
<evidence type="ECO:0000256" key="1">
    <source>
        <dbReference type="PROSITE-ProRule" id="PRU00339"/>
    </source>
</evidence>
<keyword evidence="1" id="KW-0802">TPR repeat</keyword>
<protein>
    <recommendedName>
        <fullName evidence="5">Tetratricopeptide repeat protein</fullName>
    </recommendedName>
</protein>
<comment type="caution">
    <text evidence="3">The sequence shown here is derived from an EMBL/GenBank/DDBJ whole genome shotgun (WGS) entry which is preliminary data.</text>
</comment>
<dbReference type="Proteomes" id="UP001500954">
    <property type="component" value="Unassembled WGS sequence"/>
</dbReference>
<dbReference type="InterPro" id="IPR011990">
    <property type="entry name" value="TPR-like_helical_dom_sf"/>
</dbReference>
<dbReference type="SMART" id="SM00028">
    <property type="entry name" value="TPR"/>
    <property type="match status" value="3"/>
</dbReference>
<evidence type="ECO:0000313" key="4">
    <source>
        <dbReference type="Proteomes" id="UP001500954"/>
    </source>
</evidence>
<feature type="region of interest" description="Disordered" evidence="2">
    <location>
        <begin position="159"/>
        <end position="296"/>
    </location>
</feature>
<gene>
    <name evidence="3" type="ORF">GCM10022395_22330</name>
</gene>
<evidence type="ECO:0000256" key="2">
    <source>
        <dbReference type="SAM" id="MobiDB-lite"/>
    </source>
</evidence>
<dbReference type="PANTHER" id="PTHR44216">
    <property type="entry name" value="PROTEIN O-MANNOSYL-TRANSFERASE TMTC2"/>
    <property type="match status" value="1"/>
</dbReference>
<dbReference type="InterPro" id="IPR019734">
    <property type="entry name" value="TPR_rpt"/>
</dbReference>
<accession>A0ABP6XVT9</accession>
<evidence type="ECO:0008006" key="5">
    <source>
        <dbReference type="Google" id="ProtNLM"/>
    </source>
</evidence>
<dbReference type="PANTHER" id="PTHR44216:SF3">
    <property type="entry name" value="PROTEIN O-MANNOSYL-TRANSFERASE TMTC2"/>
    <property type="match status" value="1"/>
</dbReference>
<dbReference type="Gene3D" id="1.25.40.10">
    <property type="entry name" value="Tetratricopeptide repeat domain"/>
    <property type="match status" value="2"/>
</dbReference>
<name>A0ABP6XVT9_9FLAO</name>
<feature type="repeat" description="TPR" evidence="1">
    <location>
        <begin position="112"/>
        <end position="145"/>
    </location>
</feature>
<proteinExistence type="predicted"/>
<sequence length="296" mass="34364">MRFYILEIKMKQITTFILVLIASFSFSQEMDKEQLLALKKANDYVYEANNLIGKEDFVSAEMAYRKAISKQPENIAGIYNLGNSYYSEGNFEEALYRLQEAAKNAASKAEKHKAFHNIGNALMQNKRCKEAVEAFKNALRNDPTDDETRYNLGIAKACEEQQKQDQKDENKDDQNKEDKENQDQNKDQQDKEENQDKKDQEGDNKDDQKDEEKGEEDKKEGDDKKDEEGKPKDEKEKKNEGDKNEDKQQPRPQSGQLSPQQIKSLLEAMNNQEQKVQEKMNAEKQKGIKIKTDKDW</sequence>
<evidence type="ECO:0000313" key="3">
    <source>
        <dbReference type="EMBL" id="GAA3572619.1"/>
    </source>
</evidence>
<feature type="compositionally biased region" description="Polar residues" evidence="2">
    <location>
        <begin position="250"/>
        <end position="274"/>
    </location>
</feature>
<feature type="compositionally biased region" description="Basic and acidic residues" evidence="2">
    <location>
        <begin position="159"/>
        <end position="249"/>
    </location>
</feature>
<organism evidence="3 4">
    <name type="scientific">Snuella lapsa</name>
    <dbReference type="NCBI Taxonomy" id="870481"/>
    <lineage>
        <taxon>Bacteria</taxon>
        <taxon>Pseudomonadati</taxon>
        <taxon>Bacteroidota</taxon>
        <taxon>Flavobacteriia</taxon>
        <taxon>Flavobacteriales</taxon>
        <taxon>Flavobacteriaceae</taxon>
        <taxon>Snuella</taxon>
    </lineage>
</organism>